<dbReference type="EMBL" id="CH473987">
    <property type="protein sequence ID" value="EDM18915.1"/>
    <property type="molecule type" value="Genomic_DNA"/>
</dbReference>
<dbReference type="Proteomes" id="UP000234681">
    <property type="component" value="Chromosome 9"/>
</dbReference>
<reference evidence="3" key="2">
    <citation type="submission" date="2005-09" db="EMBL/GenBank/DDBJ databases">
        <authorList>
            <person name="Mural R.J."/>
            <person name="Li P.W."/>
            <person name="Adams M.D."/>
            <person name="Amanatides P.G."/>
            <person name="Baden-Tillson H."/>
            <person name="Barnstead M."/>
            <person name="Chin S.H."/>
            <person name="Dew I."/>
            <person name="Evans C.A."/>
            <person name="Ferriera S."/>
            <person name="Flanigan M."/>
            <person name="Fosler C."/>
            <person name="Glodek A."/>
            <person name="Gu Z."/>
            <person name="Holt R.A."/>
            <person name="Jennings D."/>
            <person name="Kraft C.L."/>
            <person name="Lu F."/>
            <person name="Nguyen T."/>
            <person name="Nusskern D.R."/>
            <person name="Pfannkoch C.M."/>
            <person name="Sitter C."/>
            <person name="Sutton G.G."/>
            <person name="Venter J.C."/>
            <person name="Wang Z."/>
            <person name="Woodage T."/>
            <person name="Zheng X.H."/>
            <person name="Zhong F."/>
        </authorList>
    </citation>
    <scope>NUCLEOTIDE SEQUENCE</scope>
    <source>
        <strain evidence="3">BN</strain>
    </source>
</reference>
<feature type="region of interest" description="Disordered" evidence="1">
    <location>
        <begin position="43"/>
        <end position="121"/>
    </location>
</feature>
<accession>A6JIG7</accession>
<protein>
    <submittedName>
        <fullName evidence="3">RGD1565959 (Predicted)</fullName>
    </submittedName>
</protein>
<dbReference type="GeneID" id="301230"/>
<feature type="compositionally biased region" description="Basic residues" evidence="1">
    <location>
        <begin position="79"/>
        <end position="107"/>
    </location>
</feature>
<keyword evidence="2" id="KW-0732">Signal</keyword>
<evidence type="ECO:0000313" key="3">
    <source>
        <dbReference type="EMBL" id="EDM18915.1"/>
    </source>
</evidence>
<feature type="compositionally biased region" description="Basic and acidic residues" evidence="1">
    <location>
        <begin position="50"/>
        <end position="64"/>
    </location>
</feature>
<feature type="signal peptide" evidence="2">
    <location>
        <begin position="1"/>
        <end position="35"/>
    </location>
</feature>
<dbReference type="CTD" id="301230"/>
<organism evidence="3">
    <name type="scientific">Rattus norvegicus</name>
    <name type="common">Rat</name>
    <dbReference type="NCBI Taxonomy" id="10116"/>
    <lineage>
        <taxon>Eukaryota</taxon>
        <taxon>Metazoa</taxon>
        <taxon>Chordata</taxon>
        <taxon>Craniata</taxon>
        <taxon>Vertebrata</taxon>
        <taxon>Euteleostomi</taxon>
        <taxon>Mammalia</taxon>
        <taxon>Eutheria</taxon>
        <taxon>Euarchontoglires</taxon>
        <taxon>Glires</taxon>
        <taxon>Rodentia</taxon>
        <taxon>Myomorpha</taxon>
        <taxon>Muroidea</taxon>
        <taxon>Muridae</taxon>
        <taxon>Murinae</taxon>
        <taxon>Rattus</taxon>
    </lineage>
</organism>
<dbReference type="RefSeq" id="NP_001100356.1">
    <property type="nucleotide sequence ID" value="NM_001106886.1"/>
</dbReference>
<name>A6JIG7_RAT</name>
<dbReference type="OrthoDB" id="10533432at2759"/>
<evidence type="ECO:0000256" key="1">
    <source>
        <dbReference type="SAM" id="MobiDB-lite"/>
    </source>
</evidence>
<gene>
    <name evidence="4" type="primary">RGD1565959</name>
    <name evidence="3" type="synonym">RGD1565959_predicted</name>
    <name evidence="3" type="ORF">rCG_43650</name>
</gene>
<reference evidence="3" key="1">
    <citation type="journal article" date="2005" name="Genome Res.">
        <title>Gene and alternative splicing annotation with AIR.</title>
        <authorList>
            <person name="Florea L."/>
            <person name="Di Francesco V."/>
            <person name="Miller J."/>
            <person name="Turner R."/>
            <person name="Yao A."/>
            <person name="Harris M."/>
            <person name="Walenz B."/>
            <person name="Mobarry C."/>
            <person name="Merkulov G.V."/>
            <person name="Charlab R."/>
            <person name="Dew I."/>
            <person name="Deng Z."/>
            <person name="Istrail S."/>
            <person name="Li P."/>
            <person name="Sutton G."/>
        </authorList>
    </citation>
    <scope>NUCLEOTIDE SEQUENCE</scope>
    <source>
        <strain evidence="3">BN</strain>
    </source>
</reference>
<dbReference type="AGR" id="RGD:1565959"/>
<feature type="chain" id="PRO_5039922469" evidence="2">
    <location>
        <begin position="36"/>
        <end position="121"/>
    </location>
</feature>
<evidence type="ECO:0000313" key="4">
    <source>
        <dbReference type="RGD" id="1565959"/>
    </source>
</evidence>
<proteinExistence type="predicted"/>
<dbReference type="RGD" id="1565959">
    <property type="gene designation" value="RGD1565959"/>
</dbReference>
<dbReference type="KEGG" id="rno:301230"/>
<evidence type="ECO:0000256" key="2">
    <source>
        <dbReference type="SAM" id="SignalP"/>
    </source>
</evidence>
<dbReference type="AlphaFoldDB" id="A6JIG7"/>
<sequence length="121" mass="13348">MTKANSTLESDPAVLSTLVTKILVLLALLPRCMEGVSLGANGADSSFCHRGSEQKSAGDQRVERPSLTSFSSRCEHTRSPHRTFRRRKKREPHSHTHTSNRGAHRRLGLLDPAQASSSFQL</sequence>